<dbReference type="Gene3D" id="3.40.50.300">
    <property type="entry name" value="P-loop containing nucleotide triphosphate hydrolases"/>
    <property type="match status" value="1"/>
</dbReference>
<proteinExistence type="predicted"/>
<dbReference type="EMBL" id="SUNE01000014">
    <property type="protein sequence ID" value="MDG5901520.1"/>
    <property type="molecule type" value="Genomic_DNA"/>
</dbReference>
<reference evidence="2" key="1">
    <citation type="journal article" date="2019" name="Int J Environ Res Public Health">
        <title>Characterization of Chromosome-Mediated BlaOXA-894 in Shewanella xiamenensis Isolated from Pig Wastewater.</title>
        <authorList>
            <person name="Zou H."/>
            <person name="Zhou Z."/>
            <person name="Xia H."/>
            <person name="Zhao Q."/>
            <person name="Li X."/>
        </authorList>
    </citation>
    <scope>NUCLEOTIDE SEQUENCE</scope>
    <source>
        <strain evidence="2">2015oxa</strain>
    </source>
</reference>
<name>A0AAW6R150_9GAMM</name>
<dbReference type="InterPro" id="IPR026866">
    <property type="entry name" value="CR006_AAA"/>
</dbReference>
<dbReference type="AlphaFoldDB" id="A0AAW6R150"/>
<gene>
    <name evidence="2" type="ORF">E2650_16820</name>
</gene>
<evidence type="ECO:0000313" key="2">
    <source>
        <dbReference type="EMBL" id="MDG5901520.1"/>
    </source>
</evidence>
<dbReference type="Proteomes" id="UP001152518">
    <property type="component" value="Unassembled WGS sequence"/>
</dbReference>
<dbReference type="InterPro" id="IPR027417">
    <property type="entry name" value="P-loop_NTPase"/>
</dbReference>
<feature type="domain" description="Protein CR006 P-loop" evidence="1">
    <location>
        <begin position="16"/>
        <end position="703"/>
    </location>
</feature>
<sequence length="718" mass="81971">MIEKILLRNVSSYSPDSTVSIDPLKRVSLFYGQNGTGKTTIGNFLQTPAQACYSFCSVEPAKTGREVLVYNHTFMEKNFHAVASQPGIFTLNEGNIEAEAALTAAEAAITNLTVAHDTAMEKGANCKKAQEQAREALLDSIWKPKRDFDNTALSYCFKSLNTRERLLDAVQRVPLVATSDTIQGLLNEAAELNEASAQEQPRITPITFQANELEADPIMQEIITGSGDSYLSALIQQLGHSDWVKQALRYEAEAKDQCPLCQQLLPQDFYAEIHKVFDKTYEQRLGVLQQLENQYRGAVDQFLRRCEAPEYQLQAIKLHVTKLHAVFQKNLQSLTTKVASPSVTITLEPTAPLVAELNNEIAAEQLKIDAINAKIRNRKQYQEDVKRRFWNWYRASCNAAFVAFEKIDKEQGRQRQVARDEVQTLRDHIQSQREIIAQSRAAITNIDQSVESINSWLRVLGLKGFALIKEEGLVPQYRLERPGQTEGVFRTLSEGEKTLISFLYFLEVCNGELDTTTGKLKRDRIIVIDDPISSLSHNYVYDIASLIRRQVLTPSNRFKQVIILTHNLFFFHEMTKLLKDEKEKSLAMFRITKSEYSSVVAMEEREIQNDYQAFWQTIKDALQGRTSPNVIPIMMRNILEYYFSFVHQTPSLNKALTELSEENPEFRALYRYINRESHADSVNLTDFGEINPVTFVARFKDVFIKTNFESHFDKMMTS</sequence>
<dbReference type="RefSeq" id="WP_065371222.1">
    <property type="nucleotide sequence ID" value="NZ_SUNE01000014.1"/>
</dbReference>
<organism evidence="2">
    <name type="scientific">Shewanella xiamenensis</name>
    <dbReference type="NCBI Taxonomy" id="332186"/>
    <lineage>
        <taxon>Bacteria</taxon>
        <taxon>Pseudomonadati</taxon>
        <taxon>Pseudomonadota</taxon>
        <taxon>Gammaproteobacteria</taxon>
        <taxon>Alteromonadales</taxon>
        <taxon>Shewanellaceae</taxon>
        <taxon>Shewanella</taxon>
    </lineage>
</organism>
<accession>A0AAW6R150</accession>
<evidence type="ECO:0000259" key="1">
    <source>
        <dbReference type="Pfam" id="PF13166"/>
    </source>
</evidence>
<dbReference type="Pfam" id="PF13166">
    <property type="entry name" value="AAA_13"/>
    <property type="match status" value="1"/>
</dbReference>
<reference evidence="2" key="2">
    <citation type="submission" date="2019-04" db="EMBL/GenBank/DDBJ databases">
        <authorList>
            <person name="Zou H."/>
        </authorList>
    </citation>
    <scope>NUCLEOTIDE SEQUENCE</scope>
    <source>
        <strain evidence="2">2015oxa</strain>
    </source>
</reference>
<protein>
    <recommendedName>
        <fullName evidence="1">Protein CR006 P-loop domain-containing protein</fullName>
    </recommendedName>
</protein>
<dbReference type="SUPFAM" id="SSF52540">
    <property type="entry name" value="P-loop containing nucleoside triphosphate hydrolases"/>
    <property type="match status" value="1"/>
</dbReference>
<comment type="caution">
    <text evidence="2">The sequence shown here is derived from an EMBL/GenBank/DDBJ whole genome shotgun (WGS) entry which is preliminary data.</text>
</comment>